<keyword evidence="3 5" id="KW-0285">Flavoprotein</keyword>
<evidence type="ECO:0000256" key="3">
    <source>
        <dbReference type="ARBA" id="ARBA00022630"/>
    </source>
</evidence>
<evidence type="ECO:0000256" key="1">
    <source>
        <dbReference type="ARBA" id="ARBA00001974"/>
    </source>
</evidence>
<reference evidence="9" key="1">
    <citation type="submission" date="2020-01" db="EMBL/GenBank/DDBJ databases">
        <title>Whole-genome analyses of novel actinobacteria.</title>
        <authorList>
            <person name="Sahin N."/>
        </authorList>
    </citation>
    <scope>NUCLEOTIDE SEQUENCE</scope>
    <source>
        <strain evidence="9">YC537</strain>
    </source>
</reference>
<feature type="domain" description="Acyl-CoA oxidase/dehydrogenase middle" evidence="7">
    <location>
        <begin position="111"/>
        <end position="211"/>
    </location>
</feature>
<organism evidence="9 10">
    <name type="scientific">Streptomyces boluensis</name>
    <dbReference type="NCBI Taxonomy" id="1775135"/>
    <lineage>
        <taxon>Bacteria</taxon>
        <taxon>Bacillati</taxon>
        <taxon>Actinomycetota</taxon>
        <taxon>Actinomycetes</taxon>
        <taxon>Kitasatosporales</taxon>
        <taxon>Streptomycetaceae</taxon>
        <taxon>Streptomyces</taxon>
    </lineage>
</organism>
<evidence type="ECO:0000259" key="8">
    <source>
        <dbReference type="Pfam" id="PF02771"/>
    </source>
</evidence>
<comment type="cofactor">
    <cofactor evidence="1 5">
        <name>FAD</name>
        <dbReference type="ChEBI" id="CHEBI:57692"/>
    </cofactor>
</comment>
<dbReference type="InterPro" id="IPR046373">
    <property type="entry name" value="Acyl-CoA_Oxase/DH_mid-dom_sf"/>
</dbReference>
<dbReference type="OrthoDB" id="9802447at2"/>
<protein>
    <submittedName>
        <fullName evidence="9">Acyl-CoA dehydrogenase</fullName>
    </submittedName>
</protein>
<dbReference type="SUPFAM" id="SSF47203">
    <property type="entry name" value="Acyl-CoA dehydrogenase C-terminal domain-like"/>
    <property type="match status" value="1"/>
</dbReference>
<evidence type="ECO:0000256" key="2">
    <source>
        <dbReference type="ARBA" id="ARBA00009347"/>
    </source>
</evidence>
<accession>A0A964UIV3</accession>
<name>A0A964UIV3_9ACTN</name>
<dbReference type="InterPro" id="IPR009075">
    <property type="entry name" value="AcylCo_DH/oxidase_C"/>
</dbReference>
<dbReference type="SUPFAM" id="SSF56645">
    <property type="entry name" value="Acyl-CoA dehydrogenase NM domain-like"/>
    <property type="match status" value="1"/>
</dbReference>
<proteinExistence type="inferred from homology"/>
<evidence type="ECO:0000313" key="9">
    <source>
        <dbReference type="EMBL" id="NBE49964.1"/>
    </source>
</evidence>
<dbReference type="AlphaFoldDB" id="A0A964UIV3"/>
<dbReference type="GO" id="GO:0050660">
    <property type="term" value="F:flavin adenine dinucleotide binding"/>
    <property type="evidence" value="ECO:0007669"/>
    <property type="project" value="InterPro"/>
</dbReference>
<dbReference type="Pfam" id="PF02771">
    <property type="entry name" value="Acyl-CoA_dh_N"/>
    <property type="match status" value="1"/>
</dbReference>
<dbReference type="PANTHER" id="PTHR43884">
    <property type="entry name" value="ACYL-COA DEHYDROGENASE"/>
    <property type="match status" value="1"/>
</dbReference>
<dbReference type="InterPro" id="IPR037069">
    <property type="entry name" value="AcylCoA_DH/ox_N_sf"/>
</dbReference>
<evidence type="ECO:0000313" key="10">
    <source>
        <dbReference type="Proteomes" id="UP000598297"/>
    </source>
</evidence>
<dbReference type="Pfam" id="PF00441">
    <property type="entry name" value="Acyl-CoA_dh_1"/>
    <property type="match status" value="1"/>
</dbReference>
<keyword evidence="5" id="KW-0560">Oxidoreductase</keyword>
<dbReference type="Gene3D" id="1.10.540.10">
    <property type="entry name" value="Acyl-CoA dehydrogenase/oxidase, N-terminal domain"/>
    <property type="match status" value="1"/>
</dbReference>
<keyword evidence="4 5" id="KW-0274">FAD</keyword>
<dbReference type="Gene3D" id="1.20.140.10">
    <property type="entry name" value="Butyryl-CoA Dehydrogenase, subunit A, domain 3"/>
    <property type="match status" value="1"/>
</dbReference>
<feature type="domain" description="Acyl-CoA dehydrogenase/oxidase N-terminal" evidence="8">
    <location>
        <begin position="3"/>
        <end position="105"/>
    </location>
</feature>
<dbReference type="InterPro" id="IPR009100">
    <property type="entry name" value="AcylCoA_DH/oxidase_NM_dom_sf"/>
</dbReference>
<dbReference type="InterPro" id="IPR036250">
    <property type="entry name" value="AcylCo_DH-like_C"/>
</dbReference>
<dbReference type="GO" id="GO:0003995">
    <property type="term" value="F:acyl-CoA dehydrogenase activity"/>
    <property type="evidence" value="ECO:0007669"/>
    <property type="project" value="TreeGrafter"/>
</dbReference>
<sequence length="366" mass="38068">MRTDINSTLRTQLRTSAATTARTGEPDREVVAELRASGLLGIGVPVEYGGTGGTAADVNRVVEEIASVNASLAIIAFQHFAVCARITEWGTPEQRARLLPALADGTWLAASAWSEPGAGAAKRHLSSTGVRRHDGSWQLDGAKSFTTGAGLADLYLVLVRTGPAPTDSGGYGATGQTFFLVTADNPGIRPRLGLDLIGMRGSATGLVGLERCAVPDADRLGATDGAQQVIAQVRESGATLGAVSVGIAQAALDIAVCHANRHDLLTVPMFRHRLTELATHLESARALVDRAGARTAPNPGLTTLYSKLYASSAAEEICLDVARLLGSAGYQAGEGLTRLLADARGVALMGPTNDLCRELAAASWEH</sequence>
<dbReference type="GO" id="GO:0005886">
    <property type="term" value="C:plasma membrane"/>
    <property type="evidence" value="ECO:0007669"/>
    <property type="project" value="TreeGrafter"/>
</dbReference>
<evidence type="ECO:0000259" key="6">
    <source>
        <dbReference type="Pfam" id="PF00441"/>
    </source>
</evidence>
<dbReference type="EMBL" id="JAAAHS010000002">
    <property type="protein sequence ID" value="NBE49964.1"/>
    <property type="molecule type" value="Genomic_DNA"/>
</dbReference>
<dbReference type="Gene3D" id="2.40.110.10">
    <property type="entry name" value="Butyryl-CoA Dehydrogenase, subunit A, domain 2"/>
    <property type="match status" value="1"/>
</dbReference>
<dbReference type="InterPro" id="IPR006091">
    <property type="entry name" value="Acyl-CoA_Oxase/DH_mid-dom"/>
</dbReference>
<dbReference type="PANTHER" id="PTHR43884:SF19">
    <property type="entry name" value="ACYL-COA DEHYDROGENASE FADE4-RELATED"/>
    <property type="match status" value="1"/>
</dbReference>
<gene>
    <name evidence="9" type="ORF">GUY60_00675</name>
</gene>
<comment type="similarity">
    <text evidence="2 5">Belongs to the acyl-CoA dehydrogenase family.</text>
</comment>
<dbReference type="Proteomes" id="UP000598297">
    <property type="component" value="Unassembled WGS sequence"/>
</dbReference>
<dbReference type="InterPro" id="IPR013786">
    <property type="entry name" value="AcylCoA_DH/ox_N"/>
</dbReference>
<evidence type="ECO:0000259" key="7">
    <source>
        <dbReference type="Pfam" id="PF02770"/>
    </source>
</evidence>
<evidence type="ECO:0000256" key="4">
    <source>
        <dbReference type="ARBA" id="ARBA00022827"/>
    </source>
</evidence>
<evidence type="ECO:0000256" key="5">
    <source>
        <dbReference type="RuleBase" id="RU362125"/>
    </source>
</evidence>
<dbReference type="Pfam" id="PF02770">
    <property type="entry name" value="Acyl-CoA_dh_M"/>
    <property type="match status" value="1"/>
</dbReference>
<feature type="domain" description="Acyl-CoA dehydrogenase/oxidase C-terminal" evidence="6">
    <location>
        <begin position="224"/>
        <end position="362"/>
    </location>
</feature>
<keyword evidence="10" id="KW-1185">Reference proteome</keyword>
<comment type="caution">
    <text evidence="9">The sequence shown here is derived from an EMBL/GenBank/DDBJ whole genome shotgun (WGS) entry which is preliminary data.</text>
</comment>